<dbReference type="InterPro" id="IPR058923">
    <property type="entry name" value="RCC1-like_dom"/>
</dbReference>
<keyword evidence="4" id="KW-1133">Transmembrane helix</keyword>
<reference evidence="6" key="1">
    <citation type="submission" date="2021-02" db="EMBL/GenBank/DDBJ databases">
        <authorList>
            <person name="Palmer J.M."/>
        </authorList>
    </citation>
    <scope>NUCLEOTIDE SEQUENCE</scope>
    <source>
        <strain evidence="6">SCRP734</strain>
    </source>
</reference>
<feature type="repeat" description="RCC1" evidence="2">
    <location>
        <begin position="772"/>
        <end position="840"/>
    </location>
</feature>
<dbReference type="PROSITE" id="PS50097">
    <property type="entry name" value="BTB"/>
    <property type="match status" value="2"/>
</dbReference>
<feature type="transmembrane region" description="Helical" evidence="4">
    <location>
        <begin position="1308"/>
        <end position="1328"/>
    </location>
</feature>
<feature type="domain" description="BTB" evidence="5">
    <location>
        <begin position="1047"/>
        <end position="1123"/>
    </location>
</feature>
<feature type="region of interest" description="Disordered" evidence="3">
    <location>
        <begin position="1006"/>
        <end position="1027"/>
    </location>
</feature>
<dbReference type="InterPro" id="IPR051553">
    <property type="entry name" value="Ran_GTPase-activating"/>
</dbReference>
<keyword evidence="4" id="KW-0472">Membrane</keyword>
<dbReference type="Proteomes" id="UP000694044">
    <property type="component" value="Unassembled WGS sequence"/>
</dbReference>
<feature type="repeat" description="RCC1" evidence="2">
    <location>
        <begin position="543"/>
        <end position="627"/>
    </location>
</feature>
<dbReference type="PROSITE" id="PS00626">
    <property type="entry name" value="RCC1_2"/>
    <property type="match status" value="1"/>
</dbReference>
<accession>A0A8T1W5C2</accession>
<evidence type="ECO:0000256" key="1">
    <source>
        <dbReference type="ARBA" id="ARBA00022658"/>
    </source>
</evidence>
<dbReference type="EMBL" id="JAGDFM010000049">
    <property type="protein sequence ID" value="KAG7389132.1"/>
    <property type="molecule type" value="Genomic_DNA"/>
</dbReference>
<keyword evidence="7" id="KW-1185">Reference proteome</keyword>
<feature type="transmembrane region" description="Helical" evidence="4">
    <location>
        <begin position="1279"/>
        <end position="1296"/>
    </location>
</feature>
<evidence type="ECO:0000256" key="4">
    <source>
        <dbReference type="SAM" id="Phobius"/>
    </source>
</evidence>
<dbReference type="PANTHER" id="PTHR45982:SF1">
    <property type="entry name" value="REGULATOR OF CHROMOSOME CONDENSATION"/>
    <property type="match status" value="1"/>
</dbReference>
<dbReference type="PANTHER" id="PTHR45982">
    <property type="entry name" value="REGULATOR OF CHROMOSOME CONDENSATION"/>
    <property type="match status" value="1"/>
</dbReference>
<feature type="region of interest" description="Disordered" evidence="3">
    <location>
        <begin position="1127"/>
        <end position="1150"/>
    </location>
</feature>
<gene>
    <name evidence="6" type="ORF">PHYPSEUDO_011110</name>
</gene>
<dbReference type="OrthoDB" id="9997739at2759"/>
<proteinExistence type="predicted"/>
<evidence type="ECO:0000259" key="5">
    <source>
        <dbReference type="PROSITE" id="PS50097"/>
    </source>
</evidence>
<feature type="repeat" description="RCC1" evidence="2">
    <location>
        <begin position="418"/>
        <end position="473"/>
    </location>
</feature>
<feature type="repeat" description="RCC1" evidence="2">
    <location>
        <begin position="628"/>
        <end position="679"/>
    </location>
</feature>
<dbReference type="Pfam" id="PF00651">
    <property type="entry name" value="BTB"/>
    <property type="match status" value="2"/>
</dbReference>
<protein>
    <recommendedName>
        <fullName evidence="5">BTB domain-containing protein</fullName>
    </recommendedName>
</protein>
<dbReference type="InterPro" id="IPR000408">
    <property type="entry name" value="Reg_chr_condens"/>
</dbReference>
<comment type="caution">
    <text evidence="6">The sequence shown here is derived from an EMBL/GenBank/DDBJ whole genome shotgun (WGS) entry which is preliminary data.</text>
</comment>
<keyword evidence="4" id="KW-0812">Transmembrane</keyword>
<dbReference type="CDD" id="cd14733">
    <property type="entry name" value="BACK"/>
    <property type="match status" value="1"/>
</dbReference>
<feature type="region of interest" description="Disordered" evidence="3">
    <location>
        <begin position="42"/>
        <end position="71"/>
    </location>
</feature>
<feature type="compositionally biased region" description="Low complexity" evidence="3">
    <location>
        <begin position="48"/>
        <end position="62"/>
    </location>
</feature>
<evidence type="ECO:0000313" key="7">
    <source>
        <dbReference type="Proteomes" id="UP000694044"/>
    </source>
</evidence>
<evidence type="ECO:0000313" key="6">
    <source>
        <dbReference type="EMBL" id="KAG7389132.1"/>
    </source>
</evidence>
<dbReference type="Pfam" id="PF25390">
    <property type="entry name" value="WD40_RLD"/>
    <property type="match status" value="1"/>
</dbReference>
<dbReference type="PROSITE" id="PS50012">
    <property type="entry name" value="RCC1_3"/>
    <property type="match status" value="4"/>
</dbReference>
<feature type="domain" description="BTB" evidence="5">
    <location>
        <begin position="864"/>
        <end position="950"/>
    </location>
</feature>
<name>A0A8T1W5C2_9STRA</name>
<feature type="compositionally biased region" description="Basic and acidic residues" evidence="3">
    <location>
        <begin position="1130"/>
        <end position="1147"/>
    </location>
</feature>
<organism evidence="6 7">
    <name type="scientific">Phytophthora pseudosyringae</name>
    <dbReference type="NCBI Taxonomy" id="221518"/>
    <lineage>
        <taxon>Eukaryota</taxon>
        <taxon>Sar</taxon>
        <taxon>Stramenopiles</taxon>
        <taxon>Oomycota</taxon>
        <taxon>Peronosporomycetes</taxon>
        <taxon>Peronosporales</taxon>
        <taxon>Peronosporaceae</taxon>
        <taxon>Phytophthora</taxon>
    </lineage>
</organism>
<sequence>MGTVDSTSSAEATEVRAAEMLEEMIKSTHQLDEILQRMCAAESHEAQEANSSSTSTTVNNELSESDPESDAEFEDCIVHGVGEVTAEQYLESVRSVFRAAGGGKIEIAASALATQASLDAAGGDLAVRFASCTRDTSFVFPTRTRTASGGDFGASVAASPPPECSVSYSYFLSRLRQQMVACDHIVPLERADEAAQLAFLLLEEQQRRLLGAISNRFPYQRESVYWVQGNRVCEVFVQETEQNNQWGLLLQLNVASHLRARVGKGTEDGTRQDPSDPGLSSCTKCMVFLPKTHYQGYPGKKAEIQTSIAVELSLYDAEQQGVRAEESGTRARNCSEGQTRATASAVSFHRTSELPEMVSVSLWGTHDDNPILDTQSSTQPKAKPSSFREVEIETPFPRNRIVQAACSRFHTLFLNDMGLVFAYGHTMDGALGLGDERSGYIAKPTLVDYFFDKLIVVEDIACGGDQLAGAHSAAVSRDGALFTWGVGIALGRGTLRSASTPQRIDLPSIEANPGGAAATRPPTSTACSVSCGSGFCVALTREGHAFSWGKWSDGRLGLGRIPVLARTSRRHGGGAARKQFQSFQLTPRQIQNVHTDQVNTAQGVLREDALFSKVICGDAHCVGLTRTGELVTWGRGNNGQQGRCDANDALAPTAVFKRGQKHWQDVAAGENWSMALSRDGQVWTWGACGGAVLGHGLYGSQKNALLAETILQRHQRLISQRKKSSGASSSCPRLPQLKWMAPQLIPCFSAPDIRICRISAGVQHAAAISETGDLYMWGEGNADTSMDSASLVLSSLPKLVNSGQRGGEGGASEQYAACIGTHSVEHVVCGGRHTIAFTSGSFLARSMSKLYRDSHEIRGKVTCADLVLIVSGERLVAHKLLLAQRSPVLRELILNEEQQQQDRLTASEGDDTSRTISGTEPMELLLPRLRVDVARALVEFIYTDNFTLEVTTNSYYLVHDVLRAAKLYKLPSLVLLCRGRLFSASPSSLFGTSAAPPALDAIAEEEELSDTNSEEDGRVPENGRGSRGAVRTLNDDMKFALSDEVWADTVLVAEGRSIPVHRCMLIARSEYFRAVLSFRRSTASLTEGPRTARNKTIVNVEDSYAGIARVLRFIYYDQVALPQLKTTRSSHKDDNIDHASEVERGSEDDASDQVLEDLVAADKYGLERMKRLCEHALCVTTANCLEVLAVAELVHAAHLKQVAMRFVQTHLADVTARREEFRRFQQDFPQLLEELYASLRDASRDEFLLREWYTEVGTSLAAQRGEQELQWGESSSAATFPWVPLSLTVAFGTMYLSMTHAQEHEYSAVPATNLVAIAAIGGAIMMGYL</sequence>
<evidence type="ECO:0000256" key="3">
    <source>
        <dbReference type="SAM" id="MobiDB-lite"/>
    </source>
</evidence>
<evidence type="ECO:0000256" key="2">
    <source>
        <dbReference type="PROSITE-ProRule" id="PRU00235"/>
    </source>
</evidence>
<keyword evidence="1" id="KW-0344">Guanine-nucleotide releasing factor</keyword>
<dbReference type="SMART" id="SM00225">
    <property type="entry name" value="BTB"/>
    <property type="match status" value="2"/>
</dbReference>
<dbReference type="InterPro" id="IPR000210">
    <property type="entry name" value="BTB/POZ_dom"/>
</dbReference>